<protein>
    <submittedName>
        <fullName evidence="7">EamA family transporter</fullName>
    </submittedName>
</protein>
<feature type="transmembrane region" description="Helical" evidence="5">
    <location>
        <begin position="162"/>
        <end position="184"/>
    </location>
</feature>
<feature type="domain" description="EamA" evidence="6">
    <location>
        <begin position="133"/>
        <end position="263"/>
    </location>
</feature>
<evidence type="ECO:0000256" key="2">
    <source>
        <dbReference type="ARBA" id="ARBA00022692"/>
    </source>
</evidence>
<feature type="transmembrane region" description="Helical" evidence="5">
    <location>
        <begin position="190"/>
        <end position="209"/>
    </location>
</feature>
<feature type="domain" description="EamA" evidence="6">
    <location>
        <begin position="1"/>
        <end position="122"/>
    </location>
</feature>
<keyword evidence="4 5" id="KW-0472">Membrane</keyword>
<dbReference type="OrthoDB" id="321830at2"/>
<name>A0A290QNI2_9BACT</name>
<feature type="transmembrane region" description="Helical" evidence="5">
    <location>
        <begin position="79"/>
        <end position="97"/>
    </location>
</feature>
<dbReference type="GO" id="GO:0016020">
    <property type="term" value="C:membrane"/>
    <property type="evidence" value="ECO:0007669"/>
    <property type="project" value="UniProtKB-SubCell"/>
</dbReference>
<proteinExistence type="predicted"/>
<dbReference type="AlphaFoldDB" id="A0A290QNI2"/>
<evidence type="ECO:0000313" key="8">
    <source>
        <dbReference type="Proteomes" id="UP000217265"/>
    </source>
</evidence>
<dbReference type="PANTHER" id="PTHR32322:SF9">
    <property type="entry name" value="AMINO-ACID METABOLITE EFFLUX PUMP-RELATED"/>
    <property type="match status" value="1"/>
</dbReference>
<dbReference type="Proteomes" id="UP000217265">
    <property type="component" value="Chromosome"/>
</dbReference>
<accession>A0A290QNI2</accession>
<sequence>MLAFAANSVLCRLALGHDEIDATGFTAIRLAAGALVLASIIAARRQKTSANQRGSWISASMLFLYAAAFSLAYRQLSSGTGALILFGSVQLTMLIAAHRTGERAAAPEWMGLILAFGGLTYLVAPGIAAPPALGAALMSVAGLAWGVYSIRGRGAQDPLAVTAGNFIRCVPMAIIAMLIAIRTVHVTPTGILLAAISGAITSGLGYVIWYSVLPHLTKTRAALVQLSVPIIAALGGAAFLGEKITARLAVASLLVLGGIALAVGVSSFAPKKS</sequence>
<evidence type="ECO:0000313" key="7">
    <source>
        <dbReference type="EMBL" id="ATC65912.1"/>
    </source>
</evidence>
<keyword evidence="2 5" id="KW-0812">Transmembrane</keyword>
<feature type="transmembrane region" description="Helical" evidence="5">
    <location>
        <begin position="55"/>
        <end position="73"/>
    </location>
</feature>
<evidence type="ECO:0000259" key="6">
    <source>
        <dbReference type="Pfam" id="PF00892"/>
    </source>
</evidence>
<dbReference type="InterPro" id="IPR037185">
    <property type="entry name" value="EmrE-like"/>
</dbReference>
<dbReference type="EMBL" id="CP023344">
    <property type="protein sequence ID" value="ATC65912.1"/>
    <property type="molecule type" value="Genomic_DNA"/>
</dbReference>
<evidence type="ECO:0000256" key="5">
    <source>
        <dbReference type="SAM" id="Phobius"/>
    </source>
</evidence>
<organism evidence="7 8">
    <name type="scientific">Nibricoccus aquaticus</name>
    <dbReference type="NCBI Taxonomy" id="2576891"/>
    <lineage>
        <taxon>Bacteria</taxon>
        <taxon>Pseudomonadati</taxon>
        <taxon>Verrucomicrobiota</taxon>
        <taxon>Opitutia</taxon>
        <taxon>Opitutales</taxon>
        <taxon>Opitutaceae</taxon>
        <taxon>Nibricoccus</taxon>
    </lineage>
</organism>
<feature type="transmembrane region" description="Helical" evidence="5">
    <location>
        <begin position="246"/>
        <end position="269"/>
    </location>
</feature>
<dbReference type="InterPro" id="IPR000620">
    <property type="entry name" value="EamA_dom"/>
</dbReference>
<reference evidence="7" key="1">
    <citation type="submission" date="2017-09" db="EMBL/GenBank/DDBJ databases">
        <title>Complete genome sequence of Verrucomicrobial strain HZ-65, isolated from freshwater.</title>
        <authorList>
            <person name="Choi A."/>
        </authorList>
    </citation>
    <scope>NUCLEOTIDE SEQUENCE [LARGE SCALE GENOMIC DNA]</scope>
    <source>
        <strain evidence="7">HZ-65</strain>
    </source>
</reference>
<feature type="transmembrane region" description="Helical" evidence="5">
    <location>
        <begin position="221"/>
        <end position="240"/>
    </location>
</feature>
<keyword evidence="3 5" id="KW-1133">Transmembrane helix</keyword>
<dbReference type="Pfam" id="PF00892">
    <property type="entry name" value="EamA"/>
    <property type="match status" value="2"/>
</dbReference>
<evidence type="ECO:0000256" key="3">
    <source>
        <dbReference type="ARBA" id="ARBA00022989"/>
    </source>
</evidence>
<evidence type="ECO:0000256" key="4">
    <source>
        <dbReference type="ARBA" id="ARBA00023136"/>
    </source>
</evidence>
<feature type="transmembrane region" description="Helical" evidence="5">
    <location>
        <begin position="109"/>
        <end position="127"/>
    </location>
</feature>
<feature type="transmembrane region" description="Helical" evidence="5">
    <location>
        <begin position="26"/>
        <end position="43"/>
    </location>
</feature>
<dbReference type="InterPro" id="IPR050638">
    <property type="entry name" value="AA-Vitamin_Transporters"/>
</dbReference>
<dbReference type="KEGG" id="vbh:CMV30_00745"/>
<dbReference type="SUPFAM" id="SSF103481">
    <property type="entry name" value="Multidrug resistance efflux transporter EmrE"/>
    <property type="match status" value="2"/>
</dbReference>
<keyword evidence="8" id="KW-1185">Reference proteome</keyword>
<evidence type="ECO:0000256" key="1">
    <source>
        <dbReference type="ARBA" id="ARBA00004141"/>
    </source>
</evidence>
<comment type="subcellular location">
    <subcellularLocation>
        <location evidence="1">Membrane</location>
        <topology evidence="1">Multi-pass membrane protein</topology>
    </subcellularLocation>
</comment>
<dbReference type="PANTHER" id="PTHR32322">
    <property type="entry name" value="INNER MEMBRANE TRANSPORTER"/>
    <property type="match status" value="1"/>
</dbReference>
<gene>
    <name evidence="7" type="ORF">CMV30_00745</name>
</gene>